<keyword evidence="1" id="KW-1133">Transmembrane helix</keyword>
<gene>
    <name evidence="4" type="ORF">C5Y93_26230</name>
    <name evidence="3" type="ORF">C5Y98_21615</name>
</gene>
<sequence>MSSIVRVDSLTPSRAGKIGEMKKAETEAKLTHHANRRSQIIFLSREFAEMPSFSFLRNQSGRRGFTLVELLVVIAIIGVLIALLLPAVQQAREAARRIQCVNNMKQIGLGLHNYHDTFLVFPRTPFWFNGGGGNQSPEFYSGFGWRSMLLPFIEQTALHDKINWSRPINDTTGSPSNYDIARIGIEGYTCPSDPTGLYTKAGNQYLWSNWCFPNGSCQQDQPIGVTNYKGFVGVRYDAPLTGTSAIPYPASMFDRRKGPALRMRDVIDGTTNVIYVAEVTPEFYAWSGWASWHSDVISENGPNYAFRYYGHVNARTSTQHGFTQGENAGSFHPGGVNILSCDGSVHFIPETVNLSVYQGLVNPQDGLPVGGFDL</sequence>
<dbReference type="NCBIfam" id="TIGR04294">
    <property type="entry name" value="pre_pil_HX9DG"/>
    <property type="match status" value="1"/>
</dbReference>
<name>A0A2S8GG19_9BACT</name>
<feature type="transmembrane region" description="Helical" evidence="1">
    <location>
        <begin position="67"/>
        <end position="88"/>
    </location>
</feature>
<dbReference type="PANTHER" id="PTHR30093">
    <property type="entry name" value="GENERAL SECRETION PATHWAY PROTEIN G"/>
    <property type="match status" value="1"/>
</dbReference>
<dbReference type="InterPro" id="IPR045584">
    <property type="entry name" value="Pilin-like"/>
</dbReference>
<dbReference type="PANTHER" id="PTHR30093:SF2">
    <property type="entry name" value="TYPE II SECRETION SYSTEM PROTEIN H"/>
    <property type="match status" value="1"/>
</dbReference>
<dbReference type="Gene3D" id="3.30.700.10">
    <property type="entry name" value="Glycoprotein, Type 4 Pilin"/>
    <property type="match status" value="1"/>
</dbReference>
<dbReference type="SUPFAM" id="SSF54523">
    <property type="entry name" value="Pili subunits"/>
    <property type="match status" value="1"/>
</dbReference>
<dbReference type="Pfam" id="PF07963">
    <property type="entry name" value="N_methyl"/>
    <property type="match status" value="1"/>
</dbReference>
<dbReference type="Pfam" id="PF07596">
    <property type="entry name" value="SBP_bac_10"/>
    <property type="match status" value="1"/>
</dbReference>
<evidence type="ECO:0000256" key="1">
    <source>
        <dbReference type="SAM" id="Phobius"/>
    </source>
</evidence>
<accession>A0A2S8GG19</accession>
<dbReference type="EMBL" id="PUHZ01000024">
    <property type="protein sequence ID" value="PQO43201.1"/>
    <property type="molecule type" value="Genomic_DNA"/>
</dbReference>
<protein>
    <recommendedName>
        <fullName evidence="2">DUF1559 domain-containing protein</fullName>
    </recommendedName>
</protein>
<evidence type="ECO:0000313" key="3">
    <source>
        <dbReference type="EMBL" id="PQO30149.1"/>
    </source>
</evidence>
<dbReference type="AlphaFoldDB" id="A0A2S8GG19"/>
<dbReference type="Proteomes" id="UP000239388">
    <property type="component" value="Unassembled WGS sequence"/>
</dbReference>
<dbReference type="PROSITE" id="PS00409">
    <property type="entry name" value="PROKAR_NTER_METHYL"/>
    <property type="match status" value="1"/>
</dbReference>
<proteinExistence type="predicted"/>
<comment type="caution">
    <text evidence="4">The sequence shown here is derived from an EMBL/GenBank/DDBJ whole genome shotgun (WGS) entry which is preliminary data.</text>
</comment>
<evidence type="ECO:0000313" key="4">
    <source>
        <dbReference type="EMBL" id="PQO43201.1"/>
    </source>
</evidence>
<dbReference type="Proteomes" id="UP000237819">
    <property type="component" value="Unassembled WGS sequence"/>
</dbReference>
<feature type="domain" description="DUF1559" evidence="2">
    <location>
        <begin position="89"/>
        <end position="353"/>
    </location>
</feature>
<dbReference type="InterPro" id="IPR012902">
    <property type="entry name" value="N_methyl_site"/>
</dbReference>
<evidence type="ECO:0000313" key="6">
    <source>
        <dbReference type="Proteomes" id="UP000239388"/>
    </source>
</evidence>
<evidence type="ECO:0000313" key="5">
    <source>
        <dbReference type="Proteomes" id="UP000237819"/>
    </source>
</evidence>
<dbReference type="NCBIfam" id="TIGR02532">
    <property type="entry name" value="IV_pilin_GFxxxE"/>
    <property type="match status" value="1"/>
</dbReference>
<dbReference type="InterPro" id="IPR027558">
    <property type="entry name" value="Pre_pil_HX9DG_C"/>
</dbReference>
<evidence type="ECO:0000259" key="2">
    <source>
        <dbReference type="Pfam" id="PF07596"/>
    </source>
</evidence>
<organism evidence="4 5">
    <name type="scientific">Blastopirellula marina</name>
    <dbReference type="NCBI Taxonomy" id="124"/>
    <lineage>
        <taxon>Bacteria</taxon>
        <taxon>Pseudomonadati</taxon>
        <taxon>Planctomycetota</taxon>
        <taxon>Planctomycetia</taxon>
        <taxon>Pirellulales</taxon>
        <taxon>Pirellulaceae</taxon>
        <taxon>Blastopirellula</taxon>
    </lineage>
</organism>
<reference evidence="5 6" key="1">
    <citation type="submission" date="2018-02" db="EMBL/GenBank/DDBJ databases">
        <title>Comparative genomes isolates from brazilian mangrove.</title>
        <authorList>
            <person name="Araujo J.E."/>
            <person name="Taketani R.G."/>
            <person name="Silva M.C.P."/>
            <person name="Loureco M.V."/>
            <person name="Andreote F.D."/>
        </authorList>
    </citation>
    <scope>NUCLEOTIDE SEQUENCE [LARGE SCALE GENOMIC DNA]</scope>
    <source>
        <strain evidence="3 6">NAP PRIS-MGV</strain>
        <strain evidence="4 5">Nap-Phe MGV</strain>
    </source>
</reference>
<dbReference type="EMBL" id="PUIB01000021">
    <property type="protein sequence ID" value="PQO30149.1"/>
    <property type="molecule type" value="Genomic_DNA"/>
</dbReference>
<keyword evidence="1" id="KW-0812">Transmembrane</keyword>
<dbReference type="InterPro" id="IPR011453">
    <property type="entry name" value="DUF1559"/>
</dbReference>
<keyword evidence="1" id="KW-0472">Membrane</keyword>